<dbReference type="PANTHER" id="PTHR30218">
    <property type="entry name" value="POLYPHOSPHATE KINASE"/>
    <property type="match status" value="1"/>
</dbReference>
<dbReference type="InterPro" id="IPR025200">
    <property type="entry name" value="PPK_C_dom2"/>
</dbReference>
<dbReference type="Pfam" id="PF13089">
    <property type="entry name" value="PP_kinase_N"/>
    <property type="match status" value="1"/>
</dbReference>
<dbReference type="GO" id="GO:0006799">
    <property type="term" value="P:polyphosphate biosynthetic process"/>
    <property type="evidence" value="ECO:0007669"/>
    <property type="project" value="UniProtKB-UniRule"/>
</dbReference>
<comment type="function">
    <text evidence="8 9">Catalyzes the reversible transfer of the terminal phosphate of ATP to form a long-chain polyphosphate (polyP).</text>
</comment>
<dbReference type="GO" id="GO:0008976">
    <property type="term" value="F:polyphosphate kinase activity"/>
    <property type="evidence" value="ECO:0007669"/>
    <property type="project" value="UniProtKB-UniRule"/>
</dbReference>
<evidence type="ECO:0000256" key="2">
    <source>
        <dbReference type="ARBA" id="ARBA00022679"/>
    </source>
</evidence>
<feature type="active site" description="Phosphohistidine intermediate" evidence="8">
    <location>
        <position position="434"/>
    </location>
</feature>
<dbReference type="InterPro" id="IPR024953">
    <property type="entry name" value="PP_kinase_middle"/>
</dbReference>
<feature type="domain" description="Polyphosphate kinase N-terminal" evidence="11">
    <location>
        <begin position="12"/>
        <end position="117"/>
    </location>
</feature>
<comment type="caution">
    <text evidence="14">The sequence shown here is derived from an EMBL/GenBank/DDBJ whole genome shotgun (WGS) entry which is preliminary data.</text>
</comment>
<dbReference type="Pfam" id="PF13090">
    <property type="entry name" value="PP_kinase_C"/>
    <property type="match status" value="1"/>
</dbReference>
<dbReference type="SUPFAM" id="SSF140356">
    <property type="entry name" value="PPK N-terminal domain-like"/>
    <property type="match status" value="1"/>
</dbReference>
<dbReference type="InterPro" id="IPR036830">
    <property type="entry name" value="PP_kinase_middle_dom_sf"/>
</dbReference>
<dbReference type="FunFam" id="3.30.870.10:FF:000001">
    <property type="entry name" value="Polyphosphate kinase"/>
    <property type="match status" value="1"/>
</dbReference>
<dbReference type="Pfam" id="PF02503">
    <property type="entry name" value="PP_kinase"/>
    <property type="match status" value="1"/>
</dbReference>
<evidence type="ECO:0000256" key="4">
    <source>
        <dbReference type="ARBA" id="ARBA00022741"/>
    </source>
</evidence>
<evidence type="ECO:0000256" key="6">
    <source>
        <dbReference type="ARBA" id="ARBA00022840"/>
    </source>
</evidence>
<dbReference type="NCBIfam" id="NF003920">
    <property type="entry name" value="PRK05443.2-1"/>
    <property type="match status" value="1"/>
</dbReference>
<dbReference type="SUPFAM" id="SSF56024">
    <property type="entry name" value="Phospholipase D/nuclease"/>
    <property type="match status" value="2"/>
</dbReference>
<dbReference type="InterPro" id="IPR025198">
    <property type="entry name" value="PPK_N_dom"/>
</dbReference>
<dbReference type="GO" id="GO:0046872">
    <property type="term" value="F:metal ion binding"/>
    <property type="evidence" value="ECO:0007669"/>
    <property type="project" value="UniProtKB-KW"/>
</dbReference>
<comment type="similarity">
    <text evidence="8 9">Belongs to the polyphosphate kinase 1 (PPK1) family.</text>
</comment>
<comment type="catalytic activity">
    <reaction evidence="8 9">
        <text>[phosphate](n) + ATP = [phosphate](n+1) + ADP</text>
        <dbReference type="Rhea" id="RHEA:19573"/>
        <dbReference type="Rhea" id="RHEA-COMP:9859"/>
        <dbReference type="Rhea" id="RHEA-COMP:14280"/>
        <dbReference type="ChEBI" id="CHEBI:16838"/>
        <dbReference type="ChEBI" id="CHEBI:30616"/>
        <dbReference type="ChEBI" id="CHEBI:456216"/>
        <dbReference type="EC" id="2.7.4.1"/>
    </reaction>
</comment>
<feature type="binding site" evidence="8">
    <location>
        <position position="50"/>
    </location>
    <ligand>
        <name>ATP</name>
        <dbReference type="ChEBI" id="CHEBI:30616"/>
    </ligand>
</feature>
<dbReference type="Gene3D" id="3.30.870.10">
    <property type="entry name" value="Endonuclease Chain A"/>
    <property type="match status" value="2"/>
</dbReference>
<evidence type="ECO:0000259" key="13">
    <source>
        <dbReference type="Pfam" id="PF17941"/>
    </source>
</evidence>
<sequence length="702" mass="80932">MERINFDNTLNYENRELSWIEFNQRVLDEAKNHENPIFERIKFLAIVSSNLDEFFMIRVASLKEQVKAGYIKADFSGLTSKMQLKKISQRVHTLVDSQYEEYNKNIIPILEKEGIVFLNMHKLSKNQQEFVQEYFEEILYPVLTPMAVDSSRPFPLINNKSLNIAALIKKENEEMFATVQVPSVLPRFVEIPSENKSKQFILLEEIIKHNINKLFLGHNVISATTYRITRNSDLSIDEEEAQDLLREIEESVKKRKFGDALRLEVSSDMDNRLIDILLESLDIHNKDIFLIDGPLDLTFLIKVFGLNGYEHLKYEEYKPQKPKSLFGKEDIFEAIKEKDILFHHPYESFEPIIDFIKTAAKDPNVLAIKQTLYRVSGDSPIIKALARAAEAGKQVTVLVELKARFDEENNIQWAKKLEQSGCHVIYGLVGLKTHCKITLVVRLESKGIKRYVHLGTGNYNDITAKLYTDLGILTCNDEIGADASVVFNALSGYSEPPSFKKMVMAPNGLREKFIKLIDKEIEHVKSGKKGKIIIKMNSLCDYDIIRKLYVASHNGVEVELIIRGICSLIPGIKGISDRITVRSIVGKYLEHSRIFYFYDDGNEQLFLSSADLMPRNLNRRVELLFPISDKENKKRVIKILEILLKDNKKAKIKKSDGKYQKIDIKNNDVINAQDYFCELAVKRKDNYVKEREKSVFIPIHPK</sequence>
<evidence type="ECO:0000256" key="9">
    <source>
        <dbReference type="RuleBase" id="RU003800"/>
    </source>
</evidence>
<feature type="domain" description="Polyphosphate kinase C-terminal" evidence="13">
    <location>
        <begin position="330"/>
        <end position="495"/>
    </location>
</feature>
<dbReference type="OrthoDB" id="9761456at2"/>
<dbReference type="GO" id="GO:0009358">
    <property type="term" value="C:polyphosphate kinase complex"/>
    <property type="evidence" value="ECO:0007669"/>
    <property type="project" value="InterPro"/>
</dbReference>
<feature type="domain" description="Polyphosphate kinase C-terminal" evidence="12">
    <location>
        <begin position="503"/>
        <end position="673"/>
    </location>
</feature>
<keyword evidence="4 8" id="KW-0547">Nucleotide-binding</keyword>
<reference evidence="14 15" key="1">
    <citation type="submission" date="2019-03" db="EMBL/GenBank/DDBJ databases">
        <title>Genomic Encyclopedia of Type Strains, Phase IV (KMG-IV): sequencing the most valuable type-strain genomes for metagenomic binning, comparative biology and taxonomic classification.</title>
        <authorList>
            <person name="Goeker M."/>
        </authorList>
    </citation>
    <scope>NUCLEOTIDE SEQUENCE [LARGE SCALE GENOMIC DNA]</scope>
    <source>
        <strain evidence="14 15">DSM 24629</strain>
    </source>
</reference>
<feature type="binding site" evidence="8">
    <location>
        <position position="374"/>
    </location>
    <ligand>
        <name>Mg(2+)</name>
        <dbReference type="ChEBI" id="CHEBI:18420"/>
    </ligand>
</feature>
<dbReference type="NCBIfam" id="NF003918">
    <property type="entry name" value="PRK05443.1-2"/>
    <property type="match status" value="1"/>
</dbReference>
<evidence type="ECO:0000256" key="5">
    <source>
        <dbReference type="ARBA" id="ARBA00022777"/>
    </source>
</evidence>
<dbReference type="PANTHER" id="PTHR30218:SF0">
    <property type="entry name" value="POLYPHOSPHATE KINASE"/>
    <property type="match status" value="1"/>
</dbReference>
<evidence type="ECO:0000256" key="8">
    <source>
        <dbReference type="HAMAP-Rule" id="MF_00347"/>
    </source>
</evidence>
<name>A0A4R3MJT2_9FIRM</name>
<accession>A0A4R3MJT2</accession>
<evidence type="ECO:0000259" key="11">
    <source>
        <dbReference type="Pfam" id="PF13089"/>
    </source>
</evidence>
<keyword evidence="6 8" id="KW-0067">ATP-binding</keyword>
<dbReference type="NCBIfam" id="TIGR03705">
    <property type="entry name" value="poly_P_kin"/>
    <property type="match status" value="1"/>
</dbReference>
<dbReference type="EMBL" id="SMAL01000005">
    <property type="protein sequence ID" value="TCT14679.1"/>
    <property type="molecule type" value="Genomic_DNA"/>
</dbReference>
<dbReference type="NCBIfam" id="NF003917">
    <property type="entry name" value="PRK05443.1-1"/>
    <property type="match status" value="1"/>
</dbReference>
<protein>
    <recommendedName>
        <fullName evidence="8 9">Polyphosphate kinase</fullName>
        <ecNumber evidence="8 9">2.7.4.1</ecNumber>
    </recommendedName>
    <alternativeName>
        <fullName evidence="8">ATP-polyphosphate phosphotransferase</fullName>
    </alternativeName>
    <alternativeName>
        <fullName evidence="8">Polyphosphoric acid kinase</fullName>
    </alternativeName>
</protein>
<evidence type="ECO:0000259" key="10">
    <source>
        <dbReference type="Pfam" id="PF02503"/>
    </source>
</evidence>
<dbReference type="CDD" id="cd09168">
    <property type="entry name" value="PLDc_PaPPK1_C2_like"/>
    <property type="match status" value="1"/>
</dbReference>
<organism evidence="14 15">
    <name type="scientific">Natranaerovirga pectinivora</name>
    <dbReference type="NCBI Taxonomy" id="682400"/>
    <lineage>
        <taxon>Bacteria</taxon>
        <taxon>Bacillati</taxon>
        <taxon>Bacillota</taxon>
        <taxon>Clostridia</taxon>
        <taxon>Lachnospirales</taxon>
        <taxon>Natranaerovirgaceae</taxon>
        <taxon>Natranaerovirga</taxon>
    </lineage>
</organism>
<feature type="binding site" evidence="8">
    <location>
        <position position="467"/>
    </location>
    <ligand>
        <name>ATP</name>
        <dbReference type="ChEBI" id="CHEBI:30616"/>
    </ligand>
</feature>
<evidence type="ECO:0000313" key="15">
    <source>
        <dbReference type="Proteomes" id="UP000294902"/>
    </source>
</evidence>
<keyword evidence="3 8" id="KW-0479">Metal-binding</keyword>
<dbReference type="Gene3D" id="3.30.1840.10">
    <property type="entry name" value="Polyphosphate kinase middle domain"/>
    <property type="match status" value="1"/>
</dbReference>
<dbReference type="InterPro" id="IPR041108">
    <property type="entry name" value="PP_kinase_C_1"/>
</dbReference>
<dbReference type="PIRSF" id="PIRSF015589">
    <property type="entry name" value="PP_kinase"/>
    <property type="match status" value="1"/>
</dbReference>
<evidence type="ECO:0000256" key="7">
    <source>
        <dbReference type="ARBA" id="ARBA00022842"/>
    </source>
</evidence>
<evidence type="ECO:0000259" key="12">
    <source>
        <dbReference type="Pfam" id="PF13090"/>
    </source>
</evidence>
<feature type="domain" description="Polyphosphate kinase middle" evidence="10">
    <location>
        <begin position="127"/>
        <end position="302"/>
    </location>
</feature>
<dbReference type="GO" id="GO:0005524">
    <property type="term" value="F:ATP binding"/>
    <property type="evidence" value="ECO:0007669"/>
    <property type="project" value="UniProtKB-KW"/>
</dbReference>
<dbReference type="NCBIfam" id="NF003921">
    <property type="entry name" value="PRK05443.2-2"/>
    <property type="match status" value="1"/>
</dbReference>
<dbReference type="CDD" id="cd09165">
    <property type="entry name" value="PLDc_PaPPK1_C1_like"/>
    <property type="match status" value="1"/>
</dbReference>
<comment type="PTM">
    <text evidence="8 9">An intermediate of this reaction is the autophosphorylated ppk in which a phosphate is covalently linked to a histidine residue through a N-P bond.</text>
</comment>
<dbReference type="Gene3D" id="1.20.58.310">
    <property type="entry name" value="Polyphosphate kinase N-terminal domain"/>
    <property type="match status" value="1"/>
</dbReference>
<feature type="binding site" evidence="8">
    <location>
        <position position="563"/>
    </location>
    <ligand>
        <name>ATP</name>
        <dbReference type="ChEBI" id="CHEBI:30616"/>
    </ligand>
</feature>
<dbReference type="Pfam" id="PF17941">
    <property type="entry name" value="PP_kinase_C_1"/>
    <property type="match status" value="1"/>
</dbReference>
<keyword evidence="15" id="KW-1185">Reference proteome</keyword>
<dbReference type="SUPFAM" id="SSF143724">
    <property type="entry name" value="PHP14-like"/>
    <property type="match status" value="1"/>
</dbReference>
<evidence type="ECO:0000256" key="3">
    <source>
        <dbReference type="ARBA" id="ARBA00022723"/>
    </source>
</evidence>
<dbReference type="EC" id="2.7.4.1" evidence="8 9"/>
<dbReference type="AlphaFoldDB" id="A0A4R3MJT2"/>
<dbReference type="Proteomes" id="UP000294902">
    <property type="component" value="Unassembled WGS sequence"/>
</dbReference>
<keyword evidence="7 8" id="KW-0460">Magnesium</keyword>
<gene>
    <name evidence="8" type="primary">ppk</name>
    <name evidence="14" type="ORF">EDC18_105161</name>
</gene>
<evidence type="ECO:0000313" key="14">
    <source>
        <dbReference type="EMBL" id="TCT14679.1"/>
    </source>
</evidence>
<keyword evidence="2 8" id="KW-0808">Transferase</keyword>
<evidence type="ECO:0000256" key="1">
    <source>
        <dbReference type="ARBA" id="ARBA00022553"/>
    </source>
</evidence>
<comment type="cofactor">
    <cofactor evidence="8">
        <name>Mg(2+)</name>
        <dbReference type="ChEBI" id="CHEBI:18420"/>
    </cofactor>
</comment>
<keyword evidence="1 8" id="KW-0597">Phosphoprotein</keyword>
<keyword evidence="5 8" id="KW-0418">Kinase</keyword>
<feature type="binding site" evidence="8">
    <location>
        <position position="404"/>
    </location>
    <ligand>
        <name>Mg(2+)</name>
        <dbReference type="ChEBI" id="CHEBI:18420"/>
    </ligand>
</feature>
<dbReference type="HAMAP" id="MF_00347">
    <property type="entry name" value="Polyphosphate_kinase"/>
    <property type="match status" value="1"/>
</dbReference>
<dbReference type="InterPro" id="IPR036832">
    <property type="entry name" value="PPK_N_dom_sf"/>
</dbReference>
<feature type="binding site" evidence="8">
    <location>
        <position position="591"/>
    </location>
    <ligand>
        <name>ATP</name>
        <dbReference type="ChEBI" id="CHEBI:30616"/>
    </ligand>
</feature>
<dbReference type="InterPro" id="IPR003414">
    <property type="entry name" value="PP_kinase"/>
</dbReference>
<proteinExistence type="inferred from homology"/>
<dbReference type="RefSeq" id="WP_132252342.1">
    <property type="nucleotide sequence ID" value="NZ_SMAL01000005.1"/>
</dbReference>